<dbReference type="RefSeq" id="WP_378209246.1">
    <property type="nucleotide sequence ID" value="NZ_JBHLZP010000275.1"/>
</dbReference>
<organism evidence="2 3">
    <name type="scientific">Actinoallomurus acaciae</name>
    <dbReference type="NCBI Taxonomy" id="502577"/>
    <lineage>
        <taxon>Bacteria</taxon>
        <taxon>Bacillati</taxon>
        <taxon>Actinomycetota</taxon>
        <taxon>Actinomycetes</taxon>
        <taxon>Streptosporangiales</taxon>
        <taxon>Thermomonosporaceae</taxon>
        <taxon>Actinoallomurus</taxon>
    </lineage>
</organism>
<reference evidence="2 3" key="1">
    <citation type="submission" date="2024-09" db="EMBL/GenBank/DDBJ databases">
        <authorList>
            <person name="Sun Q."/>
            <person name="Mori K."/>
        </authorList>
    </citation>
    <scope>NUCLEOTIDE SEQUENCE [LARGE SCALE GENOMIC DNA]</scope>
    <source>
        <strain evidence="2 3">TBRC 0563</strain>
    </source>
</reference>
<evidence type="ECO:0000313" key="3">
    <source>
        <dbReference type="Proteomes" id="UP001589627"/>
    </source>
</evidence>
<evidence type="ECO:0000313" key="2">
    <source>
        <dbReference type="EMBL" id="MFB9836427.1"/>
    </source>
</evidence>
<comment type="caution">
    <text evidence="2">The sequence shown here is derived from an EMBL/GenBank/DDBJ whole genome shotgun (WGS) entry which is preliminary data.</text>
</comment>
<feature type="compositionally biased region" description="Low complexity" evidence="1">
    <location>
        <begin position="7"/>
        <end position="23"/>
    </location>
</feature>
<keyword evidence="3" id="KW-1185">Reference proteome</keyword>
<accession>A0ABV5YMZ7</accession>
<dbReference type="EMBL" id="JBHLZP010000275">
    <property type="protein sequence ID" value="MFB9836427.1"/>
    <property type="molecule type" value="Genomic_DNA"/>
</dbReference>
<sequence length="67" mass="7177">MSAATFSGGVRRTISSSSSKSGTGTSGRGVRKSGPQRRTPTSEVGRRMSRWATSFSTRRHQGICNTK</sequence>
<evidence type="ECO:0000256" key="1">
    <source>
        <dbReference type="SAM" id="MobiDB-lite"/>
    </source>
</evidence>
<protein>
    <submittedName>
        <fullName evidence="2">Uncharacterized protein</fullName>
    </submittedName>
</protein>
<gene>
    <name evidence="2" type="ORF">ACFFNX_30060</name>
</gene>
<name>A0ABV5YMZ7_9ACTN</name>
<feature type="region of interest" description="Disordered" evidence="1">
    <location>
        <begin position="1"/>
        <end position="67"/>
    </location>
</feature>
<dbReference type="Proteomes" id="UP001589627">
    <property type="component" value="Unassembled WGS sequence"/>
</dbReference>
<proteinExistence type="predicted"/>